<dbReference type="CDD" id="cd01398">
    <property type="entry name" value="RPI_A"/>
    <property type="match status" value="1"/>
</dbReference>
<dbReference type="Gene3D" id="3.30.70.260">
    <property type="match status" value="1"/>
</dbReference>
<feature type="binding site" evidence="3">
    <location>
        <begin position="25"/>
        <end position="28"/>
    </location>
    <ligand>
        <name>substrate</name>
    </ligand>
</feature>
<dbReference type="InterPro" id="IPR004788">
    <property type="entry name" value="Ribose5P_isomerase_type_A"/>
</dbReference>
<dbReference type="NCBIfam" id="NF001924">
    <property type="entry name" value="PRK00702.1"/>
    <property type="match status" value="1"/>
</dbReference>
<dbReference type="KEGG" id="mbat:BN1208_0677"/>
<sequence length="224" mass="24694">MNDKELVAHQALQYVSENMIVGLGTGSTANYFIDALAKRNKEENLKIRAVSSSVVSMIKAKEAGLPIIAMEQIKEIDLYIDGADEIAPDLTLLKGRGYDLVREKLLARSAKKFIVIADESKLVKKIGDNFPIPSEVQPFAWELVKNILIKKGTGDIRINAAKDGYAITSCGNFVLDFNYPEKSTEELNALLSQTPGIVEHGIFYNIAHGALISSNGKVREIWKN</sequence>
<dbReference type="HOGENOM" id="CLU_056590_1_1_4"/>
<dbReference type="NCBIfam" id="TIGR00021">
    <property type="entry name" value="rpiA"/>
    <property type="match status" value="1"/>
</dbReference>
<dbReference type="FunFam" id="3.40.50.1360:FF:000001">
    <property type="entry name" value="Ribose-5-phosphate isomerase A"/>
    <property type="match status" value="1"/>
</dbReference>
<dbReference type="Gene3D" id="3.40.50.1360">
    <property type="match status" value="1"/>
</dbReference>
<dbReference type="Pfam" id="PF06026">
    <property type="entry name" value="Rib_5-P_isom_A"/>
    <property type="match status" value="1"/>
</dbReference>
<feature type="binding site" evidence="3">
    <location>
        <begin position="81"/>
        <end position="84"/>
    </location>
    <ligand>
        <name>substrate</name>
    </ligand>
</feature>
<keyword evidence="2 3" id="KW-0413">Isomerase</keyword>
<evidence type="ECO:0000256" key="1">
    <source>
        <dbReference type="ARBA" id="ARBA00001713"/>
    </source>
</evidence>
<dbReference type="PANTHER" id="PTHR11934">
    <property type="entry name" value="RIBOSE-5-PHOSPHATE ISOMERASE"/>
    <property type="match status" value="1"/>
</dbReference>
<dbReference type="GO" id="GO:0004751">
    <property type="term" value="F:ribose-5-phosphate isomerase activity"/>
    <property type="evidence" value="ECO:0007669"/>
    <property type="project" value="UniProtKB-UniRule"/>
</dbReference>
<dbReference type="EMBL" id="LN827929">
    <property type="protein sequence ID" value="CEZ19563.1"/>
    <property type="molecule type" value="Genomic_DNA"/>
</dbReference>
<reference evidence="5" key="1">
    <citation type="submission" date="2014-12" db="EMBL/GenBank/DDBJ databases">
        <authorList>
            <person name="Salcher M.M."/>
        </authorList>
    </citation>
    <scope>NUCLEOTIDE SEQUENCE [LARGE SCALE GENOMIC DNA]</scope>
    <source>
        <strain evidence="5">MMS-10A-171</strain>
    </source>
</reference>
<dbReference type="GO" id="GO:0009052">
    <property type="term" value="P:pentose-phosphate shunt, non-oxidative branch"/>
    <property type="evidence" value="ECO:0007669"/>
    <property type="project" value="UniProtKB-UniRule"/>
</dbReference>
<comment type="similarity">
    <text evidence="3">Belongs to the ribose 5-phosphate isomerase family.</text>
</comment>
<comment type="subunit">
    <text evidence="3">Homodimer.</text>
</comment>
<dbReference type="InterPro" id="IPR020672">
    <property type="entry name" value="Ribose5P_isomerase_typA_subgr"/>
</dbReference>
<dbReference type="GO" id="GO:0005829">
    <property type="term" value="C:cytosol"/>
    <property type="evidence" value="ECO:0007669"/>
    <property type="project" value="TreeGrafter"/>
</dbReference>
<dbReference type="GO" id="GO:0006014">
    <property type="term" value="P:D-ribose metabolic process"/>
    <property type="evidence" value="ECO:0007669"/>
    <property type="project" value="TreeGrafter"/>
</dbReference>
<dbReference type="UniPathway" id="UPA00115">
    <property type="reaction ID" value="UER00412"/>
</dbReference>
<comment type="function">
    <text evidence="3">Catalyzes the reversible conversion of ribose-5-phosphate to ribulose 5-phosphate.</text>
</comment>
<evidence type="ECO:0000256" key="3">
    <source>
        <dbReference type="HAMAP-Rule" id="MF_00170"/>
    </source>
</evidence>
<organism evidence="4 5">
    <name type="scientific">Candidatus Methylopumilus planktonicus</name>
    <dbReference type="NCBI Taxonomy" id="1581557"/>
    <lineage>
        <taxon>Bacteria</taxon>
        <taxon>Pseudomonadati</taxon>
        <taxon>Pseudomonadota</taxon>
        <taxon>Betaproteobacteria</taxon>
        <taxon>Nitrosomonadales</taxon>
        <taxon>Methylophilaceae</taxon>
        <taxon>Candidatus Methylopumilus</taxon>
    </lineage>
</organism>
<dbReference type="RefSeq" id="WP_046487874.1">
    <property type="nucleotide sequence ID" value="NZ_LN827929.1"/>
</dbReference>
<dbReference type="OrthoDB" id="5870696at2"/>
<feature type="binding site" evidence="3">
    <location>
        <begin position="94"/>
        <end position="97"/>
    </location>
    <ligand>
        <name>substrate</name>
    </ligand>
</feature>
<proteinExistence type="inferred from homology"/>
<comment type="catalytic activity">
    <reaction evidence="1 3">
        <text>aldehydo-D-ribose 5-phosphate = D-ribulose 5-phosphate</text>
        <dbReference type="Rhea" id="RHEA:14657"/>
        <dbReference type="ChEBI" id="CHEBI:58121"/>
        <dbReference type="ChEBI" id="CHEBI:58273"/>
        <dbReference type="EC" id="5.3.1.6"/>
    </reaction>
</comment>
<feature type="binding site" evidence="3">
    <location>
        <position position="121"/>
    </location>
    <ligand>
        <name>substrate</name>
    </ligand>
</feature>
<dbReference type="SUPFAM" id="SSF100950">
    <property type="entry name" value="NagB/RpiA/CoA transferase-like"/>
    <property type="match status" value="1"/>
</dbReference>
<name>A0A0D6EWB6_9PROT</name>
<dbReference type="Proteomes" id="UP000064007">
    <property type="component" value="Chromosome 1"/>
</dbReference>
<dbReference type="HAMAP" id="MF_00170">
    <property type="entry name" value="Rib_5P_isom_A"/>
    <property type="match status" value="1"/>
</dbReference>
<feature type="active site" description="Proton acceptor" evidence="3">
    <location>
        <position position="103"/>
    </location>
</feature>
<dbReference type="AlphaFoldDB" id="A0A0D6EWB6"/>
<comment type="pathway">
    <text evidence="3">Carbohydrate degradation; pentose phosphate pathway; D-ribose 5-phosphate from D-ribulose 5-phosphate (non-oxidative stage): step 1/1.</text>
</comment>
<dbReference type="SUPFAM" id="SSF75445">
    <property type="entry name" value="D-ribose-5-phosphate isomerase (RpiA), lid domain"/>
    <property type="match status" value="1"/>
</dbReference>
<dbReference type="InterPro" id="IPR037171">
    <property type="entry name" value="NagB/RpiA_transferase-like"/>
</dbReference>
<evidence type="ECO:0000256" key="2">
    <source>
        <dbReference type="ARBA" id="ARBA00023235"/>
    </source>
</evidence>
<evidence type="ECO:0000313" key="5">
    <source>
        <dbReference type="Proteomes" id="UP000064007"/>
    </source>
</evidence>
<protein>
    <recommendedName>
        <fullName evidence="3">Ribose-5-phosphate isomerase A</fullName>
        <ecNumber evidence="3">5.3.1.6</ecNumber>
    </recommendedName>
    <alternativeName>
        <fullName evidence="3">Phosphoriboisomerase A</fullName>
        <shortName evidence="3">PRI</shortName>
    </alternativeName>
</protein>
<evidence type="ECO:0000313" key="4">
    <source>
        <dbReference type="EMBL" id="CEZ19563.1"/>
    </source>
</evidence>
<accession>A0A0D6EWB6</accession>
<dbReference type="PANTHER" id="PTHR11934:SF0">
    <property type="entry name" value="RIBOSE-5-PHOSPHATE ISOMERASE"/>
    <property type="match status" value="1"/>
</dbReference>
<gene>
    <name evidence="3 4" type="primary">rpiA</name>
    <name evidence="4" type="ORF">BN1208_0677</name>
</gene>
<keyword evidence="5" id="KW-1185">Reference proteome</keyword>
<dbReference type="STRING" id="1581557.BN1208_0677"/>
<dbReference type="EC" id="5.3.1.6" evidence="3"/>